<dbReference type="Gene3D" id="3.40.190.10">
    <property type="entry name" value="Periplasmic binding protein-like II"/>
    <property type="match status" value="1"/>
</dbReference>
<evidence type="ECO:0000313" key="4">
    <source>
        <dbReference type="Proteomes" id="UP000217999"/>
    </source>
</evidence>
<gene>
    <name evidence="3" type="ORF">CK620_08690</name>
</gene>
<sequence length="340" mass="35596">MNDSRLPLSRRQLLRSSALGLAALPGLHWPLASAADHASWPSRPVTLMVGFPGGTSPDLTARLLAEHLGQFLANRQPLVVENRPGAGGNVATAALARARDEHTIGVLINGNMTIARLLNPKLGFDPHKDLAPIALIGTAPYVLTVNAALAKDLSPAQFLAKAREAGSQWNYGSPGIGTVAHLGMELLKSRTGIAPVHVPYQGNPQALQAIVSGEIQMALLPPATALAQQKAGTVALIGITSAARSPLTGDLPSLQELGVQGLDLEVWNAVAAPAHMPEAIQAQLREAVGKALALPEVQQKLLAQGWVVQDTSVAALRQRIAADTQALGDIIREQDIQISG</sequence>
<dbReference type="PANTHER" id="PTHR42928">
    <property type="entry name" value="TRICARBOXYLATE-BINDING PROTEIN"/>
    <property type="match status" value="1"/>
</dbReference>
<feature type="signal peptide" evidence="2">
    <location>
        <begin position="1"/>
        <end position="34"/>
    </location>
</feature>
<dbReference type="AlphaFoldDB" id="A0A2A2A979"/>
<dbReference type="InterPro" id="IPR006311">
    <property type="entry name" value="TAT_signal"/>
</dbReference>
<dbReference type="EMBL" id="NSJF01000004">
    <property type="protein sequence ID" value="PAT34298.1"/>
    <property type="molecule type" value="Genomic_DNA"/>
</dbReference>
<organism evidence="3 4">
    <name type="scientific">Vandammella animalimorsus</name>
    <dbReference type="NCBI Taxonomy" id="2029117"/>
    <lineage>
        <taxon>Bacteria</taxon>
        <taxon>Pseudomonadati</taxon>
        <taxon>Pseudomonadota</taxon>
        <taxon>Betaproteobacteria</taxon>
        <taxon>Burkholderiales</taxon>
        <taxon>Comamonadaceae</taxon>
        <taxon>Vandammella</taxon>
    </lineage>
</organism>
<feature type="chain" id="PRO_5011996641" evidence="2">
    <location>
        <begin position="35"/>
        <end position="340"/>
    </location>
</feature>
<dbReference type="CDD" id="cd07012">
    <property type="entry name" value="PBP2_Bug_TTT"/>
    <property type="match status" value="1"/>
</dbReference>
<keyword evidence="3" id="KW-0675">Receptor</keyword>
<dbReference type="PIRSF" id="PIRSF017082">
    <property type="entry name" value="YflP"/>
    <property type="match status" value="1"/>
</dbReference>
<evidence type="ECO:0000256" key="1">
    <source>
        <dbReference type="ARBA" id="ARBA00006987"/>
    </source>
</evidence>
<dbReference type="Gene3D" id="3.40.190.150">
    <property type="entry name" value="Bordetella uptake gene, domain 1"/>
    <property type="match status" value="1"/>
</dbReference>
<keyword evidence="2" id="KW-0732">Signal</keyword>
<comment type="similarity">
    <text evidence="1">Belongs to the UPF0065 (bug) family.</text>
</comment>
<evidence type="ECO:0000313" key="3">
    <source>
        <dbReference type="EMBL" id="PAT34298.1"/>
    </source>
</evidence>
<dbReference type="InterPro" id="IPR042100">
    <property type="entry name" value="Bug_dom1"/>
</dbReference>
<dbReference type="PANTHER" id="PTHR42928:SF5">
    <property type="entry name" value="BLR1237 PROTEIN"/>
    <property type="match status" value="1"/>
</dbReference>
<dbReference type="InterPro" id="IPR005064">
    <property type="entry name" value="BUG"/>
</dbReference>
<proteinExistence type="inferred from homology"/>
<dbReference type="PROSITE" id="PS51318">
    <property type="entry name" value="TAT"/>
    <property type="match status" value="1"/>
</dbReference>
<dbReference type="RefSeq" id="WP_095549980.1">
    <property type="nucleotide sequence ID" value="NZ_NSJF01000004.1"/>
</dbReference>
<accession>A0A2A2A979</accession>
<dbReference type="Proteomes" id="UP000217999">
    <property type="component" value="Unassembled WGS sequence"/>
</dbReference>
<evidence type="ECO:0000256" key="2">
    <source>
        <dbReference type="SAM" id="SignalP"/>
    </source>
</evidence>
<dbReference type="SUPFAM" id="SSF53850">
    <property type="entry name" value="Periplasmic binding protein-like II"/>
    <property type="match status" value="1"/>
</dbReference>
<reference evidence="3 4" key="1">
    <citation type="submission" date="2017-08" db="EMBL/GenBank/DDBJ databases">
        <title>WGS of Clinical strains of the CDC Group NO-1 linked to zoonotic infections in humans.</title>
        <authorList>
            <person name="Bernier A.-M."/>
            <person name="Bernard K."/>
        </authorList>
    </citation>
    <scope>NUCLEOTIDE SEQUENCE [LARGE SCALE GENOMIC DNA]</scope>
    <source>
        <strain evidence="3 4">NML03-0146</strain>
    </source>
</reference>
<protein>
    <submittedName>
        <fullName evidence="3">Receptor</fullName>
    </submittedName>
</protein>
<dbReference type="Pfam" id="PF03401">
    <property type="entry name" value="TctC"/>
    <property type="match status" value="1"/>
</dbReference>
<name>A0A2A2A979_9BURK</name>
<comment type="caution">
    <text evidence="3">The sequence shown here is derived from an EMBL/GenBank/DDBJ whole genome shotgun (WGS) entry which is preliminary data.</text>
</comment>